<reference evidence="3 4" key="1">
    <citation type="submission" date="2019-03" db="EMBL/GenBank/DDBJ databases">
        <title>Genomic Encyclopedia of Type Strains, Phase IV (KMG-IV): sequencing the most valuable type-strain genomes for metagenomic binning, comparative biology and taxonomic classification.</title>
        <authorList>
            <person name="Goeker M."/>
        </authorList>
    </citation>
    <scope>NUCLEOTIDE SEQUENCE [LARGE SCALE GENOMIC DNA]</scope>
    <source>
        <strain evidence="3 4">DSM 103428</strain>
    </source>
</reference>
<dbReference type="GO" id="GO:0016491">
    <property type="term" value="F:oxidoreductase activity"/>
    <property type="evidence" value="ECO:0007669"/>
    <property type="project" value="UniProtKB-KW"/>
</dbReference>
<dbReference type="InterPro" id="IPR036188">
    <property type="entry name" value="FAD/NAD-bd_sf"/>
</dbReference>
<gene>
    <name evidence="3" type="ORF">C7378_1516</name>
</gene>
<dbReference type="Pfam" id="PF01266">
    <property type="entry name" value="DAO"/>
    <property type="match status" value="2"/>
</dbReference>
<sequence>MADTEVLIAGGGIIGLSAALELAGHGLRVAVLERGKAMQEASWAAAGMLAATDPENPPALQALAELSIRRYPAFLQRVEQLSGLRVPLRTAKTLQYTHQGEQLWLEEHSFDPRDLCAALPAAVRAAGVELIEETEVLRVTVDGGGVVAETARGSFSAAKFISCCGAWLPPLGTLPVFPVKGQMATVRLPDGVVLDHVIRTPELYLVPRGDGRVVIGATVEHGGFDKSVERSAIERMLASATRLWPAMAAAEIVETWAGLRPASEDGLPILGECVGEFANRCWAAAGHFRNGILLAPATAHLIGQLLRGEKPDVDIAAFRCDRFAVANVH</sequence>
<dbReference type="Proteomes" id="UP000295210">
    <property type="component" value="Unassembled WGS sequence"/>
</dbReference>
<feature type="domain" description="FAD dependent oxidoreductase" evidence="2">
    <location>
        <begin position="6"/>
        <end position="101"/>
    </location>
</feature>
<organism evidence="3 4">
    <name type="scientific">Acidipila rosea</name>
    <dbReference type="NCBI Taxonomy" id="768535"/>
    <lineage>
        <taxon>Bacteria</taxon>
        <taxon>Pseudomonadati</taxon>
        <taxon>Acidobacteriota</taxon>
        <taxon>Terriglobia</taxon>
        <taxon>Terriglobales</taxon>
        <taxon>Acidobacteriaceae</taxon>
        <taxon>Acidipila</taxon>
    </lineage>
</organism>
<proteinExistence type="predicted"/>
<dbReference type="AlphaFoldDB" id="A0A4R1L991"/>
<keyword evidence="4" id="KW-1185">Reference proteome</keyword>
<accession>A0A4R1L991</accession>
<evidence type="ECO:0000256" key="1">
    <source>
        <dbReference type="ARBA" id="ARBA00023002"/>
    </source>
</evidence>
<dbReference type="PANTHER" id="PTHR13847:SF289">
    <property type="entry name" value="GLYCINE OXIDASE"/>
    <property type="match status" value="1"/>
</dbReference>
<dbReference type="OrthoDB" id="9794226at2"/>
<dbReference type="PANTHER" id="PTHR13847">
    <property type="entry name" value="SARCOSINE DEHYDROGENASE-RELATED"/>
    <property type="match status" value="1"/>
</dbReference>
<feature type="domain" description="FAD dependent oxidoreductase" evidence="2">
    <location>
        <begin position="106"/>
        <end position="304"/>
    </location>
</feature>
<dbReference type="EMBL" id="SMGK01000002">
    <property type="protein sequence ID" value="TCK73897.1"/>
    <property type="molecule type" value="Genomic_DNA"/>
</dbReference>
<dbReference type="RefSeq" id="WP_131994145.1">
    <property type="nucleotide sequence ID" value="NZ_SMGK01000002.1"/>
</dbReference>
<name>A0A4R1L991_9BACT</name>
<protein>
    <submittedName>
        <fullName evidence="3">Glycine oxidase</fullName>
    </submittedName>
</protein>
<evidence type="ECO:0000259" key="2">
    <source>
        <dbReference type="Pfam" id="PF01266"/>
    </source>
</evidence>
<evidence type="ECO:0000313" key="4">
    <source>
        <dbReference type="Proteomes" id="UP000295210"/>
    </source>
</evidence>
<dbReference type="Gene3D" id="3.50.50.60">
    <property type="entry name" value="FAD/NAD(P)-binding domain"/>
    <property type="match status" value="2"/>
</dbReference>
<evidence type="ECO:0000313" key="3">
    <source>
        <dbReference type="EMBL" id="TCK73897.1"/>
    </source>
</evidence>
<dbReference type="SUPFAM" id="SSF51905">
    <property type="entry name" value="FAD/NAD(P)-binding domain"/>
    <property type="match status" value="1"/>
</dbReference>
<comment type="caution">
    <text evidence="3">The sequence shown here is derived from an EMBL/GenBank/DDBJ whole genome shotgun (WGS) entry which is preliminary data.</text>
</comment>
<dbReference type="GO" id="GO:0005737">
    <property type="term" value="C:cytoplasm"/>
    <property type="evidence" value="ECO:0007669"/>
    <property type="project" value="TreeGrafter"/>
</dbReference>
<dbReference type="SUPFAM" id="SSF54373">
    <property type="entry name" value="FAD-linked reductases, C-terminal domain"/>
    <property type="match status" value="1"/>
</dbReference>
<dbReference type="InterPro" id="IPR006076">
    <property type="entry name" value="FAD-dep_OxRdtase"/>
</dbReference>
<keyword evidence="1" id="KW-0560">Oxidoreductase</keyword>